<evidence type="ECO:0000313" key="2">
    <source>
        <dbReference type="EMBL" id="KAB0482228.1"/>
    </source>
</evidence>
<evidence type="ECO:0000313" key="5">
    <source>
        <dbReference type="Proteomes" id="UP000186756"/>
    </source>
</evidence>
<reference evidence="5" key="3">
    <citation type="submission" date="2017-01" db="EMBL/GenBank/DDBJ databases">
        <authorList>
            <person name="Poblete-Castro I."/>
        </authorList>
    </citation>
    <scope>NUCLEOTIDE SEQUENCE [LARGE SCALE GENOMIC DNA]</scope>
    <source>
        <strain evidence="5">DSM 18361 / CCUG 53116 / MT1</strain>
    </source>
</reference>
<dbReference type="OrthoDB" id="9804145at2"/>
<dbReference type="InterPro" id="IPR027417">
    <property type="entry name" value="P-loop_NTPase"/>
</dbReference>
<reference evidence="4 6" key="1">
    <citation type="submission" date="2016-10" db="EMBL/GenBank/DDBJ databases">
        <authorList>
            <person name="de Groot N.N."/>
        </authorList>
    </citation>
    <scope>NUCLEOTIDE SEQUENCE [LARGE SCALE GENOMIC DNA]</scope>
    <source>
        <strain evidence="4 6">BS3776</strain>
    </source>
</reference>
<protein>
    <submittedName>
        <fullName evidence="2">DEAD/DEAH box helicase</fullName>
    </submittedName>
    <submittedName>
        <fullName evidence="3">Restriction endonuclease</fullName>
    </submittedName>
    <submittedName>
        <fullName evidence="4">Type III restriction enzyme, res subunit</fullName>
    </submittedName>
</protein>
<proteinExistence type="predicted"/>
<sequence>MARAPRKNKAQPPLVASHFQDALVLNQYLISLFGIDPLVTHKDEGRTVRPLEIIAKSLRSVEPGIGPDGKHRFLAKLISHLPANATLTPVELERFDANLVAHTRVINARRKYKGEIAWKYFQWLTLLFVEIYLDRYFNDRQGLCAVLNEFIERFNLHHQGQGRESGIGAYAVEDLNKLCLQNATGSGKTLLMHVNLLQFAQHARATGQADAFSRVIVLSPNERLSEQHERELRENGFYPEPLRQESDLISRGQNALDVPLLTEITKLADEQKVKQMAVDSFGDANLLLVDEGHRGMSGSDWKSKRDKLAAKGFTFEYSATFKQAVKAANDRVLAESYAKAVLFDYSYRYFYADGYGKDYRIFNLPKDELAHKDTYLAAALLGFYQQLRMFTEAGNRYTGYNLEKPLWVFVGASVTGRKVDEESVSPSDVAQILDFLARFLAHREAFTSLIHTVLNGNSQQTGLLDAQGHDIFVQSFPYLKGLKQTAAQFYSDICQRLFHAPGGGHLVIERVKGDSGELLLKVGEADQPFGVINVGDAAALAKHVQEELENKQSLAEVRPSEFGEPVFGDVHKPTSPIHMLVGSKKFIEGWDCWRVSSLGLMRMGQSEGAQIIQLFGRGVRLKGKEMSLMRTSRYQPVNPPKDIHFLETLNVFGVQADFMATFRDFLESEGLPPNDAPHVEEITLNVTHDFGQKLKVLRSKFRKDTQEQYDFRKHGPIVDLTIGALPPGLTKGGMPLVVDRFPRLQMIQAKEVMGQAPEAIDNPPRHFDALRLSMLDWDKLWFDLERFRRQRHLDNVIVKAEMLRPLLETPDWYRILVPAHWWAPSMANLRHWQSIAFELLSGALERCFNHQKRKYLDPRMELVLLTRDNDNLPADDINYHLIVEATEQYLIDDIKALKEELAQVGWRDHGYVQGLKLAAHLYEPLLSSEKVKIQPVALNKSEFQFVDDLRIWLEAHEATLTERGERIFLLRNLVKQGIGFFEAGNFYPDFILWYLKADGSQRICFIDPHGLEHEGPGSDKIQLSQSIKDLEARLSDPGVKLESIILSPSTNRMRIEYLWSQQGLPVPDLNALHVFFIGEPDYISKVMALVQP</sequence>
<dbReference type="InterPro" id="IPR006935">
    <property type="entry name" value="Helicase/UvrB_N"/>
</dbReference>
<dbReference type="Gene3D" id="3.40.50.300">
    <property type="entry name" value="P-loop containing nucleotide triphosphate hydrolases"/>
    <property type="match status" value="1"/>
</dbReference>
<evidence type="ECO:0000313" key="7">
    <source>
        <dbReference type="Proteomes" id="UP000460142"/>
    </source>
</evidence>
<dbReference type="AlphaFoldDB" id="A0A1H0QXR2"/>
<organism evidence="4 6">
    <name type="scientific">Pseudomonas reinekei</name>
    <dbReference type="NCBI Taxonomy" id="395598"/>
    <lineage>
        <taxon>Bacteria</taxon>
        <taxon>Pseudomonadati</taxon>
        <taxon>Pseudomonadota</taxon>
        <taxon>Gammaproteobacteria</taxon>
        <taxon>Pseudomonadales</taxon>
        <taxon>Pseudomonadaceae</taxon>
        <taxon>Pseudomonas</taxon>
    </lineage>
</organism>
<dbReference type="EMBL" id="MSTQ01000018">
    <property type="protein sequence ID" value="OLU00052.1"/>
    <property type="molecule type" value="Genomic_DNA"/>
</dbReference>
<keyword evidence="2" id="KW-0347">Helicase</keyword>
<dbReference type="Proteomes" id="UP000186756">
    <property type="component" value="Unassembled WGS sequence"/>
</dbReference>
<dbReference type="GO" id="GO:0003677">
    <property type="term" value="F:DNA binding"/>
    <property type="evidence" value="ECO:0007669"/>
    <property type="project" value="InterPro"/>
</dbReference>
<dbReference type="GO" id="GO:0004519">
    <property type="term" value="F:endonuclease activity"/>
    <property type="evidence" value="ECO:0007669"/>
    <property type="project" value="UniProtKB-KW"/>
</dbReference>
<keyword evidence="3" id="KW-0255">Endonuclease</keyword>
<dbReference type="RefSeq" id="WP_075948625.1">
    <property type="nucleotide sequence ID" value="NZ_LT629709.1"/>
</dbReference>
<dbReference type="GO" id="GO:0004386">
    <property type="term" value="F:helicase activity"/>
    <property type="evidence" value="ECO:0007669"/>
    <property type="project" value="UniProtKB-KW"/>
</dbReference>
<dbReference type="REBASE" id="162831">
    <property type="entry name" value="Pre3776ORF3335P"/>
</dbReference>
<keyword evidence="5" id="KW-1185">Reference proteome</keyword>
<dbReference type="EMBL" id="LT629709">
    <property type="protein sequence ID" value="SDP21935.1"/>
    <property type="molecule type" value="Genomic_DNA"/>
</dbReference>
<evidence type="ECO:0000313" key="6">
    <source>
        <dbReference type="Proteomes" id="UP000198549"/>
    </source>
</evidence>
<gene>
    <name evidence="3" type="ORF">BVK86_23120</name>
    <name evidence="2" type="ORF">F7R15_23380</name>
    <name evidence="4" type="ORF">SAMN04490202_3334</name>
</gene>
<dbReference type="Pfam" id="PF04851">
    <property type="entry name" value="ResIII"/>
    <property type="match status" value="1"/>
</dbReference>
<dbReference type="SUPFAM" id="SSF52540">
    <property type="entry name" value="P-loop containing nucleoside triphosphate hydrolases"/>
    <property type="match status" value="2"/>
</dbReference>
<evidence type="ECO:0000259" key="1">
    <source>
        <dbReference type="Pfam" id="PF04851"/>
    </source>
</evidence>
<evidence type="ECO:0000313" key="4">
    <source>
        <dbReference type="EMBL" id="SDP21935.1"/>
    </source>
</evidence>
<keyword evidence="2" id="KW-0547">Nucleotide-binding</keyword>
<reference evidence="2 7" key="4">
    <citation type="submission" date="2019-09" db="EMBL/GenBank/DDBJ databases">
        <title>Draft genome sequences of 48 bacterial type strains from the CCUG.</title>
        <authorList>
            <person name="Tunovic T."/>
            <person name="Pineiro-Iglesias B."/>
            <person name="Unosson C."/>
            <person name="Inganas E."/>
            <person name="Ohlen M."/>
            <person name="Cardew S."/>
            <person name="Jensie-Markopoulos S."/>
            <person name="Salva-Serra F."/>
            <person name="Jaen-Luchoro D."/>
            <person name="Karlsson R."/>
            <person name="Svensson-Stadler L."/>
            <person name="Chun J."/>
            <person name="Moore E."/>
        </authorList>
    </citation>
    <scope>NUCLEOTIDE SEQUENCE [LARGE SCALE GENOMIC DNA]</scope>
    <source>
        <strain evidence="2 7">CCUG 53116</strain>
    </source>
</reference>
<dbReference type="GO" id="GO:0005524">
    <property type="term" value="F:ATP binding"/>
    <property type="evidence" value="ECO:0007669"/>
    <property type="project" value="InterPro"/>
</dbReference>
<keyword evidence="2" id="KW-0067">ATP-binding</keyword>
<name>A0A1H0QXR2_PSERE</name>
<dbReference type="Proteomes" id="UP000460142">
    <property type="component" value="Unassembled WGS sequence"/>
</dbReference>
<dbReference type="Proteomes" id="UP000198549">
    <property type="component" value="Chromosome I"/>
</dbReference>
<keyword evidence="3" id="KW-0540">Nuclease</keyword>
<dbReference type="EMBL" id="VZPS01000020">
    <property type="protein sequence ID" value="KAB0482228.1"/>
    <property type="molecule type" value="Genomic_DNA"/>
</dbReference>
<accession>A0A1H0QXR2</accession>
<feature type="domain" description="Helicase/UvrB N-terminal" evidence="1">
    <location>
        <begin position="155"/>
        <end position="322"/>
    </location>
</feature>
<reference evidence="3" key="2">
    <citation type="submission" date="2017-01" db="EMBL/GenBank/DDBJ databases">
        <authorList>
            <person name="Mah S.A."/>
            <person name="Swanson W.J."/>
            <person name="Moy G.W."/>
            <person name="Vacquier V.D."/>
        </authorList>
    </citation>
    <scope>NUCLEOTIDE SEQUENCE [LARGE SCALE GENOMIC DNA]</scope>
    <source>
        <strain evidence="3">MT1</strain>
    </source>
</reference>
<evidence type="ECO:0000313" key="3">
    <source>
        <dbReference type="EMBL" id="OLU00052.1"/>
    </source>
</evidence>
<keyword evidence="3" id="KW-0378">Hydrolase</keyword>
<dbReference type="GO" id="GO:0016787">
    <property type="term" value="F:hydrolase activity"/>
    <property type="evidence" value="ECO:0007669"/>
    <property type="project" value="InterPro"/>
</dbReference>